<feature type="chain" id="PRO_5012564351" evidence="2">
    <location>
        <begin position="19"/>
        <end position="101"/>
    </location>
</feature>
<dbReference type="OrthoDB" id="10393952at2759"/>
<dbReference type="Proteomes" id="UP000224854">
    <property type="component" value="Unassembled WGS sequence"/>
</dbReference>
<name>A0A2C5YVC1_9HYPO</name>
<evidence type="ECO:0000313" key="3">
    <source>
        <dbReference type="EMBL" id="PHH71696.1"/>
    </source>
</evidence>
<gene>
    <name evidence="3" type="ORF">CDD82_6372</name>
</gene>
<reference evidence="3 4" key="1">
    <citation type="submission" date="2017-06" db="EMBL/GenBank/DDBJ databases">
        <title>Ant-infecting Ophiocordyceps genomes reveal a high diversity of potential behavioral manipulation genes and a possible major role for enterotoxins.</title>
        <authorList>
            <person name="De Bekker C."/>
            <person name="Evans H.C."/>
            <person name="Brachmann A."/>
            <person name="Hughes D.P."/>
        </authorList>
    </citation>
    <scope>NUCLEOTIDE SEQUENCE [LARGE SCALE GENOMIC DNA]</scope>
    <source>
        <strain evidence="3 4">1348a</strain>
    </source>
</reference>
<evidence type="ECO:0000256" key="2">
    <source>
        <dbReference type="SAM" id="SignalP"/>
    </source>
</evidence>
<comment type="caution">
    <text evidence="3">The sequence shown here is derived from an EMBL/GenBank/DDBJ whole genome shotgun (WGS) entry which is preliminary data.</text>
</comment>
<feature type="region of interest" description="Disordered" evidence="1">
    <location>
        <begin position="20"/>
        <end position="101"/>
    </location>
</feature>
<feature type="signal peptide" evidence="2">
    <location>
        <begin position="1"/>
        <end position="18"/>
    </location>
</feature>
<protein>
    <submittedName>
        <fullName evidence="3">Uncharacterized protein</fullName>
    </submittedName>
</protein>
<accession>A0A2C5YVC1</accession>
<proteinExistence type="predicted"/>
<dbReference type="AlphaFoldDB" id="A0A2C5YVC1"/>
<dbReference type="EMBL" id="NJEU01000652">
    <property type="protein sequence ID" value="PHH71696.1"/>
    <property type="molecule type" value="Genomic_DNA"/>
</dbReference>
<keyword evidence="4" id="KW-1185">Reference proteome</keyword>
<evidence type="ECO:0000313" key="4">
    <source>
        <dbReference type="Proteomes" id="UP000224854"/>
    </source>
</evidence>
<keyword evidence="2" id="KW-0732">Signal</keyword>
<organism evidence="3 4">
    <name type="scientific">Ophiocordyceps australis</name>
    <dbReference type="NCBI Taxonomy" id="1399860"/>
    <lineage>
        <taxon>Eukaryota</taxon>
        <taxon>Fungi</taxon>
        <taxon>Dikarya</taxon>
        <taxon>Ascomycota</taxon>
        <taxon>Pezizomycotina</taxon>
        <taxon>Sordariomycetes</taxon>
        <taxon>Hypocreomycetidae</taxon>
        <taxon>Hypocreales</taxon>
        <taxon>Ophiocordycipitaceae</taxon>
        <taxon>Ophiocordyceps</taxon>
    </lineage>
</organism>
<sequence>MKATTLLAMASLVALIAASPMSGQQLSRRGGRPDAAKIPPSRAQPVAQPARRPTTLAIPPMDIPPTIARQGAAGPRVLPKDDKPFKLPDRRSNVSTNYPSP</sequence>
<feature type="compositionally biased region" description="Basic and acidic residues" evidence="1">
    <location>
        <begin position="78"/>
        <end position="92"/>
    </location>
</feature>
<evidence type="ECO:0000256" key="1">
    <source>
        <dbReference type="SAM" id="MobiDB-lite"/>
    </source>
</evidence>